<keyword evidence="3" id="KW-1185">Reference proteome</keyword>
<accession>A0A151P5S1</accession>
<gene>
    <name evidence="2" type="ORF">Y1Q_0012068</name>
</gene>
<evidence type="ECO:0000313" key="3">
    <source>
        <dbReference type="Proteomes" id="UP000050525"/>
    </source>
</evidence>
<evidence type="ECO:0000313" key="2">
    <source>
        <dbReference type="EMBL" id="KYO44289.1"/>
    </source>
</evidence>
<feature type="compositionally biased region" description="Basic and acidic residues" evidence="1">
    <location>
        <begin position="114"/>
        <end position="136"/>
    </location>
</feature>
<proteinExistence type="predicted"/>
<dbReference type="EMBL" id="AKHW03000817">
    <property type="protein sequence ID" value="KYO44289.1"/>
    <property type="molecule type" value="Genomic_DNA"/>
</dbReference>
<evidence type="ECO:0000256" key="1">
    <source>
        <dbReference type="SAM" id="MobiDB-lite"/>
    </source>
</evidence>
<dbReference type="AlphaFoldDB" id="A0A151P5S1"/>
<reference evidence="2 3" key="1">
    <citation type="journal article" date="2012" name="Genome Biol.">
        <title>Sequencing three crocodilian genomes to illuminate the evolution of archosaurs and amniotes.</title>
        <authorList>
            <person name="St John J.A."/>
            <person name="Braun E.L."/>
            <person name="Isberg S.R."/>
            <person name="Miles L.G."/>
            <person name="Chong A.Y."/>
            <person name="Gongora J."/>
            <person name="Dalzell P."/>
            <person name="Moran C."/>
            <person name="Bed'hom B."/>
            <person name="Abzhanov A."/>
            <person name="Burgess S.C."/>
            <person name="Cooksey A.M."/>
            <person name="Castoe T.A."/>
            <person name="Crawford N.G."/>
            <person name="Densmore L.D."/>
            <person name="Drew J.C."/>
            <person name="Edwards S.V."/>
            <person name="Faircloth B.C."/>
            <person name="Fujita M.K."/>
            <person name="Greenwold M.J."/>
            <person name="Hoffmann F.G."/>
            <person name="Howard J.M."/>
            <person name="Iguchi T."/>
            <person name="Janes D.E."/>
            <person name="Khan S.Y."/>
            <person name="Kohno S."/>
            <person name="de Koning A.J."/>
            <person name="Lance S.L."/>
            <person name="McCarthy F.M."/>
            <person name="McCormack J.E."/>
            <person name="Merchant M.E."/>
            <person name="Peterson D.G."/>
            <person name="Pollock D.D."/>
            <person name="Pourmand N."/>
            <person name="Raney B.J."/>
            <person name="Roessler K.A."/>
            <person name="Sanford J.R."/>
            <person name="Sawyer R.H."/>
            <person name="Schmidt C.J."/>
            <person name="Triplett E.W."/>
            <person name="Tuberville T.D."/>
            <person name="Venegas-Anaya M."/>
            <person name="Howard J.T."/>
            <person name="Jarvis E.D."/>
            <person name="Guillette L.J.Jr."/>
            <person name="Glenn T.C."/>
            <person name="Green R.E."/>
            <person name="Ray D.A."/>
        </authorList>
    </citation>
    <scope>NUCLEOTIDE SEQUENCE [LARGE SCALE GENOMIC DNA]</scope>
    <source>
        <strain evidence="2">KSC_2009_1</strain>
    </source>
</reference>
<name>A0A151P5S1_ALLMI</name>
<comment type="caution">
    <text evidence="2">The sequence shown here is derived from an EMBL/GenBank/DDBJ whole genome shotgun (WGS) entry which is preliminary data.</text>
</comment>
<protein>
    <submittedName>
        <fullName evidence="2">Uncharacterized protein</fullName>
    </submittedName>
</protein>
<sequence>MLYVNFLRSAAGSTSCYYTQPLSALGYTTQARSPAARTDCACVTEPILQDLGTRQKRGSGEMGDAQVDEGTWIRGSPRLISACLRSPPGFCLTWPFKQRGCQSCRRSPGASQDEPGKWGNEARLRRETGQAEKKSL</sequence>
<feature type="region of interest" description="Disordered" evidence="1">
    <location>
        <begin position="104"/>
        <end position="136"/>
    </location>
</feature>
<organism evidence="2 3">
    <name type="scientific">Alligator mississippiensis</name>
    <name type="common">American alligator</name>
    <dbReference type="NCBI Taxonomy" id="8496"/>
    <lineage>
        <taxon>Eukaryota</taxon>
        <taxon>Metazoa</taxon>
        <taxon>Chordata</taxon>
        <taxon>Craniata</taxon>
        <taxon>Vertebrata</taxon>
        <taxon>Euteleostomi</taxon>
        <taxon>Archelosauria</taxon>
        <taxon>Archosauria</taxon>
        <taxon>Crocodylia</taxon>
        <taxon>Alligatoridae</taxon>
        <taxon>Alligatorinae</taxon>
        <taxon>Alligator</taxon>
    </lineage>
</organism>
<dbReference type="Proteomes" id="UP000050525">
    <property type="component" value="Unassembled WGS sequence"/>
</dbReference>